<name>A0A8B5Y7H2_BACLI</name>
<dbReference type="EMBL" id="NILC01000029">
    <property type="protein sequence ID" value="TWL22273.1"/>
    <property type="molecule type" value="Genomic_DNA"/>
</dbReference>
<dbReference type="Proteomes" id="UP000435910">
    <property type="component" value="Unassembled WGS sequence"/>
</dbReference>
<organism evidence="1 2">
    <name type="scientific">Bacillus licheniformis</name>
    <dbReference type="NCBI Taxonomy" id="1402"/>
    <lineage>
        <taxon>Bacteria</taxon>
        <taxon>Bacillati</taxon>
        <taxon>Bacillota</taxon>
        <taxon>Bacilli</taxon>
        <taxon>Bacillales</taxon>
        <taxon>Bacillaceae</taxon>
        <taxon>Bacillus</taxon>
    </lineage>
</organism>
<evidence type="ECO:0000313" key="2">
    <source>
        <dbReference type="Proteomes" id="UP000435910"/>
    </source>
</evidence>
<comment type="caution">
    <text evidence="1">The sequence shown here is derived from an EMBL/GenBank/DDBJ whole genome shotgun (WGS) entry which is preliminary data.</text>
</comment>
<sequence length="37" mass="4473">MNIAFPLKQNREISKKFNMLDNEVWYQNIANRLGTFQ</sequence>
<accession>A0A8B5Y7H2</accession>
<proteinExistence type="predicted"/>
<dbReference type="AlphaFoldDB" id="A0A8B5Y7H2"/>
<evidence type="ECO:0000313" key="1">
    <source>
        <dbReference type="EMBL" id="TWL22273.1"/>
    </source>
</evidence>
<gene>
    <name evidence="1" type="ORF">CHCC16736_3742</name>
</gene>
<protein>
    <submittedName>
        <fullName evidence="1">Uncharacterized protein</fullName>
    </submittedName>
</protein>
<reference evidence="1 2" key="1">
    <citation type="submission" date="2019-06" db="EMBL/GenBank/DDBJ databases">
        <title>Genome sequence analysis of &gt;100 Bacillus licheniformis strains suggests intrinsic resistance to this species.</title>
        <authorList>
            <person name="Wels M."/>
            <person name="Siezen R.J."/>
            <person name="Johansen E."/>
            <person name="Stuer-Lauridsen B."/>
            <person name="Bjerre K."/>
            <person name="Nielsen B.K.K."/>
        </authorList>
    </citation>
    <scope>NUCLEOTIDE SEQUENCE [LARGE SCALE GENOMIC DNA]</scope>
    <source>
        <strain evidence="1 2">BAC-16736</strain>
    </source>
</reference>